<evidence type="ECO:0000313" key="4">
    <source>
        <dbReference type="Proteomes" id="UP000255279"/>
    </source>
</evidence>
<evidence type="ECO:0000313" key="2">
    <source>
        <dbReference type="EMBL" id="STZ14307.1"/>
    </source>
</evidence>
<gene>
    <name evidence="2" type="primary">yeeR</name>
    <name evidence="1" type="ORF">B0181_05805</name>
    <name evidence="2" type="ORF">NCTC10293_01900</name>
</gene>
<sequence length="630" mass="67189">MQAEEKVLIRYRFNDVLREIEVSKSKYDSEDVDQIIGRIAAHLTFKEGINATLKDLFDGIEIIEVLDSTERSQTAQAAQIIGSIAGSLLSTGNLTDDTAPNLSSRQAALKAEHIPGTTAGSLMSAENFSDNVVLNASRGHGFAAEKANHLYDTATGKNAQIVGGDNAKNGADRLVNGVQIQTKFCSSGSKCISECFENGKFRYWADNGKPMQIEVPKDFAESAKLAFIERIKKGQVIDVSNMTPSEIQQTAETMAEETIKASPFTYAQARNIARFGTIESLTYDAANGVKLAGTAMCITSAICFARTMWSGEDFDVALKTACNEGIKVGGITWISSIATAQLGRTGAVQALRPATDFIIAKMGAQNAARIANSVRIGSKPVYGAAAKTSASKLLRGNAVTGIVTVTVLSSVDLFRMFQGRVSGAQVFKNVINTGVGVAAGTAGWASGVATGAALGSFIPGIGTAAGGILGGIIGSLGGGAAASKVSSVVMDSIIEDDSKKMQAILGEVFTQLAEDYLLSESEATQILDELAGILTIDVLRDMHAAPSQYDFANDLIEPLVEEIARNRPHILLPNLDQISDGVEQVLEDMLKEEEPKEQPPEDENLMWLKEVWRSRRSSYRVTLAQVRKSA</sequence>
<dbReference type="Proteomes" id="UP000190435">
    <property type="component" value="Unassembled WGS sequence"/>
</dbReference>
<dbReference type="EMBL" id="MUXU01000035">
    <property type="protein sequence ID" value="OOR89924.1"/>
    <property type="molecule type" value="Genomic_DNA"/>
</dbReference>
<protein>
    <submittedName>
        <fullName evidence="2">Inner membrane protein yeeR</fullName>
    </submittedName>
</protein>
<dbReference type="AlphaFoldDB" id="A0A1T0A2H0"/>
<dbReference type="PANTHER" id="PTHR21525:SF9">
    <property type="entry name" value="CHANNEL_COLICIN DOMAIN-CONTAINING PROTEIN"/>
    <property type="match status" value="1"/>
</dbReference>
<dbReference type="STRING" id="34060.B0181_05805"/>
<organism evidence="1 3">
    <name type="scientific">Moraxella caviae</name>
    <dbReference type="NCBI Taxonomy" id="34060"/>
    <lineage>
        <taxon>Bacteria</taxon>
        <taxon>Pseudomonadati</taxon>
        <taxon>Pseudomonadota</taxon>
        <taxon>Gammaproteobacteria</taxon>
        <taxon>Moraxellales</taxon>
        <taxon>Moraxellaceae</taxon>
        <taxon>Moraxella</taxon>
    </lineage>
</organism>
<dbReference type="EMBL" id="UGQE01000004">
    <property type="protein sequence ID" value="STZ14307.1"/>
    <property type="molecule type" value="Genomic_DNA"/>
</dbReference>
<name>A0A1T0A2H0_9GAMM</name>
<evidence type="ECO:0000313" key="3">
    <source>
        <dbReference type="Proteomes" id="UP000190435"/>
    </source>
</evidence>
<dbReference type="PANTHER" id="PTHR21525">
    <property type="entry name" value="MOTILE SPERM PROTEIN"/>
    <property type="match status" value="1"/>
</dbReference>
<dbReference type="Proteomes" id="UP000255279">
    <property type="component" value="Unassembled WGS sequence"/>
</dbReference>
<reference evidence="2 4" key="2">
    <citation type="submission" date="2018-06" db="EMBL/GenBank/DDBJ databases">
        <authorList>
            <consortium name="Pathogen Informatics"/>
            <person name="Doyle S."/>
        </authorList>
    </citation>
    <scope>NUCLEOTIDE SEQUENCE [LARGE SCALE GENOMIC DNA]</scope>
    <source>
        <strain evidence="2 4">NCTC10293</strain>
    </source>
</reference>
<evidence type="ECO:0000313" key="1">
    <source>
        <dbReference type="EMBL" id="OOR89924.1"/>
    </source>
</evidence>
<accession>A0A1T0A2H0</accession>
<dbReference type="RefSeq" id="WP_174900345.1">
    <property type="nucleotide sequence ID" value="NZ_CAACXO010000040.1"/>
</dbReference>
<proteinExistence type="predicted"/>
<reference evidence="1 3" key="1">
    <citation type="submission" date="2017-02" db="EMBL/GenBank/DDBJ databases">
        <title>Draft genome sequence of Moraxella caviae CCUG 355 type strain.</title>
        <authorList>
            <person name="Engstrom-Jakobsson H."/>
            <person name="Salva-Serra F."/>
            <person name="Thorell K."/>
            <person name="Gonzales-Siles L."/>
            <person name="Karlsson R."/>
            <person name="Boulund F."/>
            <person name="Engstrand L."/>
            <person name="Moore E."/>
        </authorList>
    </citation>
    <scope>NUCLEOTIDE SEQUENCE [LARGE SCALE GENOMIC DNA]</scope>
    <source>
        <strain evidence="1 3">CCUG 355</strain>
    </source>
</reference>
<keyword evidence="3" id="KW-1185">Reference proteome</keyword>